<dbReference type="Pfam" id="PF00459">
    <property type="entry name" value="Inositol_P"/>
    <property type="match status" value="1"/>
</dbReference>
<accession>A0ABU4WEG5</accession>
<organism evidence="4 5">
    <name type="scientific">Intestinicryptomonas porci</name>
    <dbReference type="NCBI Taxonomy" id="2926320"/>
    <lineage>
        <taxon>Bacteria</taxon>
        <taxon>Pseudomonadati</taxon>
        <taxon>Verrucomicrobiota</taxon>
        <taxon>Opitutia</taxon>
        <taxon>Opitutales</taxon>
        <taxon>Intestinicryptomonaceae</taxon>
        <taxon>Intestinicryptomonas</taxon>
    </lineage>
</organism>
<dbReference type="PANTHER" id="PTHR20854">
    <property type="entry name" value="INOSITOL MONOPHOSPHATASE"/>
    <property type="match status" value="1"/>
</dbReference>
<dbReference type="Gene3D" id="3.30.540.10">
    <property type="entry name" value="Fructose-1,6-Bisphosphatase, subunit A, domain 1"/>
    <property type="match status" value="1"/>
</dbReference>
<dbReference type="EMBL" id="JALBUT010000002">
    <property type="protein sequence ID" value="MDX8414951.1"/>
    <property type="molecule type" value="Genomic_DNA"/>
</dbReference>
<dbReference type="PRINTS" id="PR00377">
    <property type="entry name" value="IMPHPHTASES"/>
</dbReference>
<protein>
    <recommendedName>
        <fullName evidence="6">Inositol-phosphate phosphatase</fullName>
    </recommendedName>
</protein>
<dbReference type="SUPFAM" id="SSF56655">
    <property type="entry name" value="Carbohydrate phosphatase"/>
    <property type="match status" value="1"/>
</dbReference>
<evidence type="ECO:0000256" key="1">
    <source>
        <dbReference type="ARBA" id="ARBA00022723"/>
    </source>
</evidence>
<dbReference type="PANTHER" id="PTHR20854:SF4">
    <property type="entry name" value="INOSITOL-1-MONOPHOSPHATASE-RELATED"/>
    <property type="match status" value="1"/>
</dbReference>
<proteinExistence type="predicted"/>
<evidence type="ECO:0000256" key="2">
    <source>
        <dbReference type="ARBA" id="ARBA00022801"/>
    </source>
</evidence>
<evidence type="ECO:0000313" key="5">
    <source>
        <dbReference type="Proteomes" id="UP001275932"/>
    </source>
</evidence>
<reference evidence="4 5" key="1">
    <citation type="submission" date="2022-03" db="EMBL/GenBank/DDBJ databases">
        <title>Novel taxa within the pig intestine.</title>
        <authorList>
            <person name="Wylensek D."/>
            <person name="Bishof K."/>
            <person name="Afrizal A."/>
            <person name="Clavel T."/>
        </authorList>
    </citation>
    <scope>NUCLEOTIDE SEQUENCE [LARGE SCALE GENOMIC DNA]</scope>
    <source>
        <strain evidence="4 5">CLA-KB-P66</strain>
    </source>
</reference>
<keyword evidence="2" id="KW-0378">Hydrolase</keyword>
<dbReference type="InterPro" id="IPR000760">
    <property type="entry name" value="Inositol_monophosphatase-like"/>
</dbReference>
<name>A0ABU4WEG5_9BACT</name>
<keyword evidence="1" id="KW-0479">Metal-binding</keyword>
<sequence>MDNFKMLKFAEDAALKAGVRLSKIVERRVNSDAANDVKLQEDVESEIFIRGILKDTGIEVVGEEKGGDATLISRTEPYWVVDPIDGTFNFLRGIPSVCVSIGLMCGMQPVVGAVYDFTRNELFSGGREFGLFLNGVKVEPKWAKTMEQAVVMTGFPSITDYSDENMRLFVKRMQAFKKVRMCGSAAIACSWVASGRADCYDERGINLWDIAAGLSLIEGAGGVWKCESAGIEGRPLTFNLQMACREEFYIKD</sequence>
<dbReference type="Proteomes" id="UP001275932">
    <property type="component" value="Unassembled WGS sequence"/>
</dbReference>
<comment type="caution">
    <text evidence="4">The sequence shown here is derived from an EMBL/GenBank/DDBJ whole genome shotgun (WGS) entry which is preliminary data.</text>
</comment>
<evidence type="ECO:0008006" key="6">
    <source>
        <dbReference type="Google" id="ProtNLM"/>
    </source>
</evidence>
<dbReference type="PROSITE" id="PS00629">
    <property type="entry name" value="IMP_1"/>
    <property type="match status" value="1"/>
</dbReference>
<dbReference type="Gene3D" id="3.40.190.80">
    <property type="match status" value="1"/>
</dbReference>
<dbReference type="RefSeq" id="WP_370396398.1">
    <property type="nucleotide sequence ID" value="NZ_JALBUT010000002.1"/>
</dbReference>
<evidence type="ECO:0000256" key="3">
    <source>
        <dbReference type="ARBA" id="ARBA00022842"/>
    </source>
</evidence>
<gene>
    <name evidence="4" type="ORF">MOX91_01970</name>
</gene>
<evidence type="ECO:0000313" key="4">
    <source>
        <dbReference type="EMBL" id="MDX8414951.1"/>
    </source>
</evidence>
<keyword evidence="3" id="KW-0460">Magnesium</keyword>
<dbReference type="InterPro" id="IPR020583">
    <property type="entry name" value="Inositol_monoP_metal-BS"/>
</dbReference>
<keyword evidence="5" id="KW-1185">Reference proteome</keyword>